<reference evidence="2" key="1">
    <citation type="journal article" date="2015" name="BMC Genomics">
        <title>Genomic and transcriptomic analysis of the endophytic fungus Pestalotiopsis fici reveals its lifestyle and high potential for synthesis of natural products.</title>
        <authorList>
            <person name="Wang X."/>
            <person name="Zhang X."/>
            <person name="Liu L."/>
            <person name="Xiang M."/>
            <person name="Wang W."/>
            <person name="Sun X."/>
            <person name="Che Y."/>
            <person name="Guo L."/>
            <person name="Liu G."/>
            <person name="Guo L."/>
            <person name="Wang C."/>
            <person name="Yin W.B."/>
            <person name="Stadler M."/>
            <person name="Zhang X."/>
            <person name="Liu X."/>
        </authorList>
    </citation>
    <scope>NUCLEOTIDE SEQUENCE [LARGE SCALE GENOMIC DNA]</scope>
    <source>
        <strain evidence="2">W106-1 / CGMCC3.15140</strain>
    </source>
</reference>
<dbReference type="AlphaFoldDB" id="W3XGY6"/>
<dbReference type="GeneID" id="19267529"/>
<dbReference type="HOGENOM" id="CLU_1343673_0_0_1"/>
<sequence length="204" mass="23928">MRKRWLVPMLIESKKLKRVSQKVIIITHAQQELMNQPSLNFNAYLFETAWDFVGMYPPGPETLLISRSNIQMVRMMGYTDFPRENRILCWKRKSDCTRIIVFIDVEQALRSQCIQEPLENPQEGWCWIAKLEKPFNLECAQKLLMTMCNKQNMPLFELRDNLGQIIPCHQILSYLDDVQAQRRPSEGDVVPEASIRTVDVNELL</sequence>
<proteinExistence type="predicted"/>
<dbReference type="Proteomes" id="UP000030651">
    <property type="component" value="Unassembled WGS sequence"/>
</dbReference>
<accession>W3XGY6</accession>
<protein>
    <submittedName>
        <fullName evidence="1">Uncharacterized protein</fullName>
    </submittedName>
</protein>
<dbReference type="InParanoid" id="W3XGY6"/>
<evidence type="ECO:0000313" key="1">
    <source>
        <dbReference type="EMBL" id="ETS84491.1"/>
    </source>
</evidence>
<dbReference type="OrthoDB" id="10572356at2759"/>
<name>W3XGY6_PESFW</name>
<gene>
    <name evidence="1" type="ORF">PFICI_02516</name>
</gene>
<organism evidence="1 2">
    <name type="scientific">Pestalotiopsis fici (strain W106-1 / CGMCC3.15140)</name>
    <dbReference type="NCBI Taxonomy" id="1229662"/>
    <lineage>
        <taxon>Eukaryota</taxon>
        <taxon>Fungi</taxon>
        <taxon>Dikarya</taxon>
        <taxon>Ascomycota</taxon>
        <taxon>Pezizomycotina</taxon>
        <taxon>Sordariomycetes</taxon>
        <taxon>Xylariomycetidae</taxon>
        <taxon>Amphisphaeriales</taxon>
        <taxon>Sporocadaceae</taxon>
        <taxon>Pestalotiopsis</taxon>
    </lineage>
</organism>
<dbReference type="RefSeq" id="XP_007829288.1">
    <property type="nucleotide sequence ID" value="XM_007831097.1"/>
</dbReference>
<dbReference type="KEGG" id="pfy:PFICI_02516"/>
<evidence type="ECO:0000313" key="2">
    <source>
        <dbReference type="Proteomes" id="UP000030651"/>
    </source>
</evidence>
<keyword evidence="2" id="KW-1185">Reference proteome</keyword>
<dbReference type="EMBL" id="KI912110">
    <property type="protein sequence ID" value="ETS84491.1"/>
    <property type="molecule type" value="Genomic_DNA"/>
</dbReference>